<evidence type="ECO:0000259" key="7">
    <source>
        <dbReference type="Pfam" id="PF14824"/>
    </source>
</evidence>
<dbReference type="Gene3D" id="3.40.50.720">
    <property type="entry name" value="NAD(P)-binding Rossmann-like Domain"/>
    <property type="match status" value="1"/>
</dbReference>
<dbReference type="InterPro" id="IPR028161">
    <property type="entry name" value="Met8-like"/>
</dbReference>
<organism evidence="8 9">
    <name type="scientific">Oleomonas cavernae</name>
    <dbReference type="NCBI Taxonomy" id="2320859"/>
    <lineage>
        <taxon>Bacteria</taxon>
        <taxon>Pseudomonadati</taxon>
        <taxon>Pseudomonadota</taxon>
        <taxon>Alphaproteobacteria</taxon>
        <taxon>Acetobacterales</taxon>
        <taxon>Acetobacteraceae</taxon>
        <taxon>Oleomonas</taxon>
    </lineage>
</organism>
<keyword evidence="5" id="KW-0627">Porphyrin biosynthesis</keyword>
<dbReference type="SUPFAM" id="SSF75615">
    <property type="entry name" value="Siroheme synthase middle domains-like"/>
    <property type="match status" value="1"/>
</dbReference>
<proteinExistence type="predicted"/>
<dbReference type="GO" id="GO:0043115">
    <property type="term" value="F:precorrin-2 dehydrogenase activity"/>
    <property type="evidence" value="ECO:0007669"/>
    <property type="project" value="UniProtKB-EC"/>
</dbReference>
<dbReference type="GO" id="GO:0019354">
    <property type="term" value="P:siroheme biosynthetic process"/>
    <property type="evidence" value="ECO:0007669"/>
    <property type="project" value="UniProtKB-UniPathway"/>
</dbReference>
<accession>A0A418WU29</accession>
<dbReference type="Pfam" id="PF13241">
    <property type="entry name" value="NAD_binding_7"/>
    <property type="match status" value="1"/>
</dbReference>
<dbReference type="AlphaFoldDB" id="A0A418WU29"/>
<comment type="caution">
    <text evidence="8">The sequence shown here is derived from an EMBL/GenBank/DDBJ whole genome shotgun (WGS) entry which is preliminary data.</text>
</comment>
<evidence type="ECO:0000256" key="4">
    <source>
        <dbReference type="ARBA" id="ARBA00023027"/>
    </source>
</evidence>
<reference evidence="8 9" key="1">
    <citation type="submission" date="2018-09" db="EMBL/GenBank/DDBJ databases">
        <authorList>
            <person name="Zhu H."/>
        </authorList>
    </citation>
    <scope>NUCLEOTIDE SEQUENCE [LARGE SCALE GENOMIC DNA]</scope>
    <source>
        <strain evidence="8 9">K1W22B-8</strain>
    </source>
</reference>
<dbReference type="PANTHER" id="PTHR35330:SF1">
    <property type="entry name" value="SIROHEME BIOSYNTHESIS PROTEIN MET8"/>
    <property type="match status" value="1"/>
</dbReference>
<dbReference type="Gene3D" id="3.30.160.110">
    <property type="entry name" value="Siroheme synthase, domain 2"/>
    <property type="match status" value="1"/>
</dbReference>
<sequence>MLPIALDMSRLAVALVGRGEVVLKRLSLLDEAGATSVTVFALEADAALAAAAGSRLRASLPDEAALKDVRLVVVAGLPFDVAAKIAATAKAVGALVNVEDVVALCDVHLPALVRRGDLTIAVSTAGKSPALARRLRRHLEAKFGPEWTQRLEELAAARRGGVNRD</sequence>
<dbReference type="EMBL" id="QYUK01000008">
    <property type="protein sequence ID" value="RJF94659.1"/>
    <property type="molecule type" value="Genomic_DNA"/>
</dbReference>
<evidence type="ECO:0000256" key="1">
    <source>
        <dbReference type="ARBA" id="ARBA00005010"/>
    </source>
</evidence>
<dbReference type="InterPro" id="IPR036291">
    <property type="entry name" value="NAD(P)-bd_dom_sf"/>
</dbReference>
<comment type="pathway">
    <text evidence="1">Porphyrin-containing compound metabolism; siroheme biosynthesis; sirohydrochlorin from precorrin-2: step 1/1.</text>
</comment>
<feature type="domain" description="Siroheme synthase central" evidence="7">
    <location>
        <begin position="115"/>
        <end position="141"/>
    </location>
</feature>
<gene>
    <name evidence="8" type="ORF">D3874_02205</name>
</gene>
<comment type="catalytic activity">
    <reaction evidence="6">
        <text>precorrin-2 + NAD(+) = sirohydrochlorin + NADH + 2 H(+)</text>
        <dbReference type="Rhea" id="RHEA:15613"/>
        <dbReference type="ChEBI" id="CHEBI:15378"/>
        <dbReference type="ChEBI" id="CHEBI:57540"/>
        <dbReference type="ChEBI" id="CHEBI:57945"/>
        <dbReference type="ChEBI" id="CHEBI:58351"/>
        <dbReference type="ChEBI" id="CHEBI:58827"/>
        <dbReference type="EC" id="1.3.1.76"/>
    </reaction>
</comment>
<dbReference type="GO" id="GO:0004325">
    <property type="term" value="F:ferrochelatase activity"/>
    <property type="evidence" value="ECO:0007669"/>
    <property type="project" value="InterPro"/>
</dbReference>
<keyword evidence="3" id="KW-0560">Oxidoreductase</keyword>
<dbReference type="RefSeq" id="WP_119775970.1">
    <property type="nucleotide sequence ID" value="NZ_QYUK01000008.1"/>
</dbReference>
<dbReference type="PANTHER" id="PTHR35330">
    <property type="entry name" value="SIROHEME BIOSYNTHESIS PROTEIN MET8"/>
    <property type="match status" value="1"/>
</dbReference>
<dbReference type="InterPro" id="IPR006367">
    <property type="entry name" value="Sirohaem_synthase_N"/>
</dbReference>
<dbReference type="SUPFAM" id="SSF51735">
    <property type="entry name" value="NAD(P)-binding Rossmann-fold domains"/>
    <property type="match status" value="1"/>
</dbReference>
<evidence type="ECO:0000256" key="5">
    <source>
        <dbReference type="ARBA" id="ARBA00023244"/>
    </source>
</evidence>
<dbReference type="UniPathway" id="UPA00262">
    <property type="reaction ID" value="UER00222"/>
</dbReference>
<dbReference type="InterPro" id="IPR028281">
    <property type="entry name" value="Sirohaem_synthase_central"/>
</dbReference>
<name>A0A418WU29_9PROT</name>
<dbReference type="EC" id="1.3.1.76" evidence="2"/>
<evidence type="ECO:0000256" key="2">
    <source>
        <dbReference type="ARBA" id="ARBA00012400"/>
    </source>
</evidence>
<keyword evidence="9" id="KW-1185">Reference proteome</keyword>
<evidence type="ECO:0000313" key="9">
    <source>
        <dbReference type="Proteomes" id="UP000284605"/>
    </source>
</evidence>
<dbReference type="OrthoDB" id="9815856at2"/>
<dbReference type="NCBIfam" id="TIGR01470">
    <property type="entry name" value="cysG_Nterm"/>
    <property type="match status" value="1"/>
</dbReference>
<dbReference type="Pfam" id="PF14824">
    <property type="entry name" value="Sirohm_synth_M"/>
    <property type="match status" value="1"/>
</dbReference>
<evidence type="ECO:0000256" key="6">
    <source>
        <dbReference type="ARBA" id="ARBA00047561"/>
    </source>
</evidence>
<evidence type="ECO:0000313" key="8">
    <source>
        <dbReference type="EMBL" id="RJF94659.1"/>
    </source>
</evidence>
<evidence type="ECO:0000256" key="3">
    <source>
        <dbReference type="ARBA" id="ARBA00023002"/>
    </source>
</evidence>
<protein>
    <recommendedName>
        <fullName evidence="2">precorrin-2 dehydrogenase</fullName>
        <ecNumber evidence="2">1.3.1.76</ecNumber>
    </recommendedName>
</protein>
<keyword evidence="4" id="KW-0520">NAD</keyword>
<dbReference type="Proteomes" id="UP000284605">
    <property type="component" value="Unassembled WGS sequence"/>
</dbReference>